<protein>
    <recommendedName>
        <fullName evidence="1">Glycine zipper domain-containing protein</fullName>
    </recommendedName>
</protein>
<dbReference type="InterPro" id="IPR039567">
    <property type="entry name" value="Gly-zipper"/>
</dbReference>
<dbReference type="Proteomes" id="UP000483379">
    <property type="component" value="Unassembled WGS sequence"/>
</dbReference>
<organism evidence="2 3">
    <name type="scientific">Thiorhodococcus minor</name>
    <dbReference type="NCBI Taxonomy" id="57489"/>
    <lineage>
        <taxon>Bacteria</taxon>
        <taxon>Pseudomonadati</taxon>
        <taxon>Pseudomonadota</taxon>
        <taxon>Gammaproteobacteria</taxon>
        <taxon>Chromatiales</taxon>
        <taxon>Chromatiaceae</taxon>
        <taxon>Thiorhodococcus</taxon>
    </lineage>
</organism>
<evidence type="ECO:0000259" key="1">
    <source>
        <dbReference type="Pfam" id="PF13488"/>
    </source>
</evidence>
<gene>
    <name evidence="2" type="ORF">G3446_24160</name>
</gene>
<evidence type="ECO:0000313" key="2">
    <source>
        <dbReference type="EMBL" id="NEV64921.1"/>
    </source>
</evidence>
<dbReference type="EMBL" id="JAAIJQ010000124">
    <property type="protein sequence ID" value="NEV64921.1"/>
    <property type="molecule type" value="Genomic_DNA"/>
</dbReference>
<evidence type="ECO:0000313" key="3">
    <source>
        <dbReference type="Proteomes" id="UP000483379"/>
    </source>
</evidence>
<dbReference type="RefSeq" id="WP_164456146.1">
    <property type="nucleotide sequence ID" value="NZ_JAAIJQ010000124.1"/>
</dbReference>
<comment type="caution">
    <text evidence="2">The sequence shown here is derived from an EMBL/GenBank/DDBJ whole genome shotgun (WGS) entry which is preliminary data.</text>
</comment>
<keyword evidence="3" id="KW-1185">Reference proteome</keyword>
<dbReference type="Pfam" id="PF13488">
    <property type="entry name" value="Gly-zipper_Omp"/>
    <property type="match status" value="1"/>
</dbReference>
<proteinExistence type="predicted"/>
<reference evidence="2 3" key="1">
    <citation type="submission" date="2020-02" db="EMBL/GenBank/DDBJ databases">
        <title>Genome sequences of Thiorhodococcus mannitoliphagus and Thiorhodococcus minor, purple sulfur photosynthetic bacteria in the gammaproteobacterial family, Chromatiaceae.</title>
        <authorList>
            <person name="Aviles F.A."/>
            <person name="Meyer T.E."/>
            <person name="Kyndt J.A."/>
        </authorList>
    </citation>
    <scope>NUCLEOTIDE SEQUENCE [LARGE SCALE GENOMIC DNA]</scope>
    <source>
        <strain evidence="2 3">DSM 11518</strain>
    </source>
</reference>
<name>A0A6M0K6H1_9GAMM</name>
<sequence length="75" mass="7034">MNKLTYPVLLAAALTIGGCGTTTGQRAGSGALMGAAGGGLIGSLSGDAGKGALIGAGAGALGGYLFDQHQKGNID</sequence>
<dbReference type="AlphaFoldDB" id="A0A6M0K6H1"/>
<feature type="domain" description="Glycine zipper" evidence="1">
    <location>
        <begin position="30"/>
        <end position="67"/>
    </location>
</feature>
<accession>A0A6M0K6H1</accession>
<dbReference type="PROSITE" id="PS51257">
    <property type="entry name" value="PROKAR_LIPOPROTEIN"/>
    <property type="match status" value="1"/>
</dbReference>